<dbReference type="Gene3D" id="3.20.20.60">
    <property type="entry name" value="Phosphoenolpyruvate-binding domains"/>
    <property type="match status" value="1"/>
</dbReference>
<evidence type="ECO:0000313" key="5">
    <source>
        <dbReference type="EMBL" id="KAF5362720.1"/>
    </source>
</evidence>
<dbReference type="OrthoDB" id="1621678at2759"/>
<comment type="similarity">
    <text evidence="1">Belongs to the HpcH/HpaI aldolase family.</text>
</comment>
<sequence>MPHPLLASFTSNTPAFGAWLTNGSGGFFHARAMAQGSPDLAFIVIDCEHGLVNLNPGVAELVAAIHGVDGCRAGSGGAGSGAREENDKTSKAPSAIVRVAATGWTGGVNWQIKYALDAGARGVLVPMVSTPTQAKSIVSDARYPPLGRRGFGGAYTQGNYWGKDMGKDKYIEHANDNILVLIQIETVEGLKNVKEIAEVEGIDGLFVGPSDLSIALGYPPTDPPQSEVQKAIQEILDAAHGAGKKW</sequence>
<evidence type="ECO:0000259" key="4">
    <source>
        <dbReference type="Pfam" id="PF03328"/>
    </source>
</evidence>
<protein>
    <recommendedName>
        <fullName evidence="4">HpcH/HpaI aldolase/citrate lyase domain-containing protein</fullName>
    </recommendedName>
</protein>
<evidence type="ECO:0000313" key="6">
    <source>
        <dbReference type="Proteomes" id="UP000559256"/>
    </source>
</evidence>
<dbReference type="GO" id="GO:0016832">
    <property type="term" value="F:aldehyde-lyase activity"/>
    <property type="evidence" value="ECO:0007669"/>
    <property type="project" value="TreeGrafter"/>
</dbReference>
<dbReference type="PANTHER" id="PTHR30502">
    <property type="entry name" value="2-KETO-3-DEOXY-L-RHAMNONATE ALDOLASE"/>
    <property type="match status" value="1"/>
</dbReference>
<organism evidence="5 6">
    <name type="scientific">Tetrapyrgos nigripes</name>
    <dbReference type="NCBI Taxonomy" id="182062"/>
    <lineage>
        <taxon>Eukaryota</taxon>
        <taxon>Fungi</taxon>
        <taxon>Dikarya</taxon>
        <taxon>Basidiomycota</taxon>
        <taxon>Agaricomycotina</taxon>
        <taxon>Agaricomycetes</taxon>
        <taxon>Agaricomycetidae</taxon>
        <taxon>Agaricales</taxon>
        <taxon>Marasmiineae</taxon>
        <taxon>Marasmiaceae</taxon>
        <taxon>Tetrapyrgos</taxon>
    </lineage>
</organism>
<dbReference type="EMBL" id="JAACJM010000037">
    <property type="protein sequence ID" value="KAF5362720.1"/>
    <property type="molecule type" value="Genomic_DNA"/>
</dbReference>
<comment type="caution">
    <text evidence="5">The sequence shown here is derived from an EMBL/GenBank/DDBJ whole genome shotgun (WGS) entry which is preliminary data.</text>
</comment>
<dbReference type="InterPro" id="IPR040442">
    <property type="entry name" value="Pyrv_kinase-like_dom_sf"/>
</dbReference>
<keyword evidence="6" id="KW-1185">Reference proteome</keyword>
<keyword evidence="3" id="KW-0456">Lyase</keyword>
<name>A0A8H5LM83_9AGAR</name>
<evidence type="ECO:0000256" key="2">
    <source>
        <dbReference type="ARBA" id="ARBA00022723"/>
    </source>
</evidence>
<evidence type="ECO:0000256" key="1">
    <source>
        <dbReference type="ARBA" id="ARBA00005568"/>
    </source>
</evidence>
<reference evidence="5 6" key="1">
    <citation type="journal article" date="2020" name="ISME J.">
        <title>Uncovering the hidden diversity of litter-decomposition mechanisms in mushroom-forming fungi.</title>
        <authorList>
            <person name="Floudas D."/>
            <person name="Bentzer J."/>
            <person name="Ahren D."/>
            <person name="Johansson T."/>
            <person name="Persson P."/>
            <person name="Tunlid A."/>
        </authorList>
    </citation>
    <scope>NUCLEOTIDE SEQUENCE [LARGE SCALE GENOMIC DNA]</scope>
    <source>
        <strain evidence="5 6">CBS 291.85</strain>
    </source>
</reference>
<evidence type="ECO:0000256" key="3">
    <source>
        <dbReference type="ARBA" id="ARBA00023239"/>
    </source>
</evidence>
<accession>A0A8H5LM83</accession>
<proteinExistence type="inferred from homology"/>
<dbReference type="PANTHER" id="PTHR30502:SF0">
    <property type="entry name" value="PHOSPHOENOLPYRUVATE CARBOXYLASE FAMILY PROTEIN"/>
    <property type="match status" value="1"/>
</dbReference>
<dbReference type="SUPFAM" id="SSF51621">
    <property type="entry name" value="Phosphoenolpyruvate/pyruvate domain"/>
    <property type="match status" value="1"/>
</dbReference>
<gene>
    <name evidence="5" type="ORF">D9758_011693</name>
</gene>
<dbReference type="AlphaFoldDB" id="A0A8H5LM83"/>
<dbReference type="InterPro" id="IPR050251">
    <property type="entry name" value="HpcH-HpaI_aldolase"/>
</dbReference>
<dbReference type="GO" id="GO:0005737">
    <property type="term" value="C:cytoplasm"/>
    <property type="evidence" value="ECO:0007669"/>
    <property type="project" value="TreeGrafter"/>
</dbReference>
<dbReference type="InterPro" id="IPR015813">
    <property type="entry name" value="Pyrv/PenolPyrv_kinase-like_dom"/>
</dbReference>
<feature type="domain" description="HpcH/HpaI aldolase/citrate lyase" evidence="4">
    <location>
        <begin position="93"/>
        <end position="243"/>
    </location>
</feature>
<dbReference type="Pfam" id="PF03328">
    <property type="entry name" value="HpcH_HpaI"/>
    <property type="match status" value="1"/>
</dbReference>
<dbReference type="InterPro" id="IPR005000">
    <property type="entry name" value="Aldolase/citrate-lyase_domain"/>
</dbReference>
<keyword evidence="2" id="KW-0479">Metal-binding</keyword>
<dbReference type="Proteomes" id="UP000559256">
    <property type="component" value="Unassembled WGS sequence"/>
</dbReference>
<dbReference type="GO" id="GO:0046872">
    <property type="term" value="F:metal ion binding"/>
    <property type="evidence" value="ECO:0007669"/>
    <property type="project" value="UniProtKB-KW"/>
</dbReference>